<comment type="catalytic activity">
    <reaction evidence="8 9">
        <text>hydroxymethylbilane = uroporphyrinogen III + H2O</text>
        <dbReference type="Rhea" id="RHEA:18965"/>
        <dbReference type="ChEBI" id="CHEBI:15377"/>
        <dbReference type="ChEBI" id="CHEBI:57308"/>
        <dbReference type="ChEBI" id="CHEBI:57845"/>
        <dbReference type="EC" id="4.2.1.75"/>
    </reaction>
</comment>
<dbReference type="GO" id="GO:0004852">
    <property type="term" value="F:uroporphyrinogen-III synthase activity"/>
    <property type="evidence" value="ECO:0007669"/>
    <property type="project" value="UniProtKB-UniRule"/>
</dbReference>
<dbReference type="Proteomes" id="UP000295134">
    <property type="component" value="Chromosome"/>
</dbReference>
<dbReference type="Pfam" id="PF02602">
    <property type="entry name" value="HEM4"/>
    <property type="match status" value="1"/>
</dbReference>
<dbReference type="EMBL" id="CP123504">
    <property type="protein sequence ID" value="WGM01613.1"/>
    <property type="molecule type" value="Genomic_DNA"/>
</dbReference>
<evidence type="ECO:0000256" key="3">
    <source>
        <dbReference type="ARBA" id="ARBA00013109"/>
    </source>
</evidence>
<protein>
    <recommendedName>
        <fullName evidence="7 9">Uroporphyrinogen-III synthase</fullName>
        <ecNumber evidence="3 9">4.2.1.75</ecNumber>
    </recommendedName>
</protein>
<accession>A0A4P7KW15</accession>
<keyword evidence="4 9" id="KW-0456">Lyase</keyword>
<keyword evidence="5 9" id="KW-0627">Porphyrin biosynthesis</keyword>
<dbReference type="Gene3D" id="3.40.50.10090">
    <property type="match status" value="2"/>
</dbReference>
<reference evidence="11 14" key="1">
    <citation type="submission" date="2019-03" db="EMBL/GenBank/DDBJ databases">
        <title>Long-read sequencing reveals hyperdense prophage content in a complex bacterial symbiont genome.</title>
        <authorList>
            <person name="Frost C.L."/>
            <person name="Siozios S."/>
            <person name="Nadal-Jimenez P."/>
            <person name="Brockhurst M.A."/>
            <person name="King K.C."/>
            <person name="Darby A.C."/>
            <person name="Hurst G.D.D."/>
        </authorList>
    </citation>
    <scope>NUCLEOTIDE SEQUENCE [LARGE SCALE GENOMIC DNA]</scope>
    <source>
        <strain evidence="11 14">FIN</strain>
    </source>
</reference>
<keyword evidence="15" id="KW-1185">Reference proteome</keyword>
<evidence type="ECO:0000256" key="4">
    <source>
        <dbReference type="ARBA" id="ARBA00023239"/>
    </source>
</evidence>
<dbReference type="GO" id="GO:0006782">
    <property type="term" value="P:protoporphyrinogen IX biosynthetic process"/>
    <property type="evidence" value="ECO:0007669"/>
    <property type="project" value="UniProtKB-UniRule"/>
</dbReference>
<dbReference type="EMBL" id="CP123523">
    <property type="protein sequence ID" value="WGM05889.1"/>
    <property type="molecule type" value="Genomic_DNA"/>
</dbReference>
<dbReference type="InterPro" id="IPR003754">
    <property type="entry name" value="4pyrrol_synth_uPrphyn_synth"/>
</dbReference>
<evidence type="ECO:0000256" key="2">
    <source>
        <dbReference type="ARBA" id="ARBA00008133"/>
    </source>
</evidence>
<dbReference type="CDD" id="cd06578">
    <property type="entry name" value="HemD"/>
    <property type="match status" value="1"/>
</dbReference>
<dbReference type="InterPro" id="IPR036108">
    <property type="entry name" value="4pyrrol_syn_uPrphyn_synt_sf"/>
</dbReference>
<evidence type="ECO:0000256" key="7">
    <source>
        <dbReference type="ARBA" id="ARBA00040167"/>
    </source>
</evidence>
<gene>
    <name evidence="11" type="primary">hemD</name>
    <name evidence="11" type="ORF">ArsFIN_02320</name>
    <name evidence="12" type="ORF">QE210_00345</name>
    <name evidence="13" type="ORF">QE258_00410</name>
</gene>
<proteinExistence type="inferred from homology"/>
<comment type="similarity">
    <text evidence="2 9">Belongs to the uroporphyrinogen-III synthase family.</text>
</comment>
<dbReference type="PANTHER" id="PTHR38042:SF1">
    <property type="entry name" value="UROPORPHYRINOGEN-III SYNTHASE, CHLOROPLASTIC"/>
    <property type="match status" value="1"/>
</dbReference>
<dbReference type="KEGG" id="ans:ArsFIN_02320"/>
<dbReference type="UniPathway" id="UPA00251">
    <property type="reaction ID" value="UER00320"/>
</dbReference>
<dbReference type="InterPro" id="IPR039793">
    <property type="entry name" value="UROS/Hem4"/>
</dbReference>
<dbReference type="Proteomes" id="UP001177592">
    <property type="component" value="Chromosome"/>
</dbReference>
<evidence type="ECO:0000313" key="15">
    <source>
        <dbReference type="Proteomes" id="UP001177592"/>
    </source>
</evidence>
<evidence type="ECO:0000256" key="8">
    <source>
        <dbReference type="ARBA" id="ARBA00048617"/>
    </source>
</evidence>
<reference evidence="12" key="2">
    <citation type="submission" date="2023-04" db="EMBL/GenBank/DDBJ databases">
        <title>Genome dynamics across the evolutionary transition to endosymbiosis.</title>
        <authorList>
            <person name="Siozios S."/>
            <person name="Nadal-Jimenez P."/>
            <person name="Azagi T."/>
            <person name="Sprong H."/>
            <person name="Frost C.L."/>
            <person name="Parratt S.R."/>
            <person name="Taylor G."/>
            <person name="Brettell L."/>
            <person name="Lew K.C."/>
            <person name="Croft L."/>
            <person name="King K.C."/>
            <person name="Brockhurst M.A."/>
            <person name="Hypsa V."/>
            <person name="Novakova E."/>
            <person name="Darby A.C."/>
            <person name="Hurst G.D.D."/>
        </authorList>
    </citation>
    <scope>NUCLEOTIDE SEQUENCE</scope>
    <source>
        <strain evidence="13">ANv_CAN</strain>
        <strain evidence="12">APv</strain>
    </source>
</reference>
<dbReference type="PANTHER" id="PTHR38042">
    <property type="entry name" value="UROPORPHYRINOGEN-III SYNTHASE, CHLOROPLASTIC"/>
    <property type="match status" value="1"/>
</dbReference>
<dbReference type="Proteomes" id="UP001177595">
    <property type="component" value="Chromosome"/>
</dbReference>
<evidence type="ECO:0000313" key="13">
    <source>
        <dbReference type="EMBL" id="WGM05889.1"/>
    </source>
</evidence>
<evidence type="ECO:0000256" key="1">
    <source>
        <dbReference type="ARBA" id="ARBA00004772"/>
    </source>
</evidence>
<dbReference type="GO" id="GO:0006780">
    <property type="term" value="P:uroporphyrinogen III biosynthetic process"/>
    <property type="evidence" value="ECO:0007669"/>
    <property type="project" value="UniProtKB-UniRule"/>
</dbReference>
<evidence type="ECO:0000256" key="5">
    <source>
        <dbReference type="ARBA" id="ARBA00023244"/>
    </source>
</evidence>
<name>A0A4P7KW15_9GAMM</name>
<sequence length="245" mass="27398">MSILVTRPNPSGEKLVQRIRSLGKKAFHAPLIKIIPGNELALLPTKLAKLTNGDRVFFLSPNAVWHANSALHLTGRKWPDTLSYYGIGHSTASAFHQLTNLPIQLSQKGETSETLLELPGLQSLLGKKSLLLRGNGGRELLATTLKSRGSHIDYCECYQRQPIKYDRQIFQLQWQQANIRTIIVTSGEMLHLLFNLITDDVKPWFLSRHLIVVSERLASTAYQLGWQSVKVAKSANNDALIQALI</sequence>
<dbReference type="GeneID" id="96875542"/>
<evidence type="ECO:0000313" key="12">
    <source>
        <dbReference type="EMBL" id="WGM01613.1"/>
    </source>
</evidence>
<feature type="domain" description="Tetrapyrrole biosynthesis uroporphyrinogen III synthase" evidence="10">
    <location>
        <begin position="14"/>
        <end position="242"/>
    </location>
</feature>
<evidence type="ECO:0000256" key="6">
    <source>
        <dbReference type="ARBA" id="ARBA00037589"/>
    </source>
</evidence>
<comment type="pathway">
    <text evidence="1 9">Porphyrin-containing compound metabolism; protoporphyrin-IX biosynthesis; coproporphyrinogen-III from 5-aminolevulinate: step 3/4.</text>
</comment>
<evidence type="ECO:0000313" key="14">
    <source>
        <dbReference type="Proteomes" id="UP000295134"/>
    </source>
</evidence>
<dbReference type="NCBIfam" id="NF004582">
    <property type="entry name" value="PRK05928.1-1"/>
    <property type="match status" value="1"/>
</dbReference>
<dbReference type="RefSeq" id="WP_026822656.1">
    <property type="nucleotide sequence ID" value="NZ_CP038613.1"/>
</dbReference>
<dbReference type="EMBL" id="CP038613">
    <property type="protein sequence ID" value="QBY41704.1"/>
    <property type="molecule type" value="Genomic_DNA"/>
</dbReference>
<dbReference type="AlphaFoldDB" id="A0A4P7KW15"/>
<dbReference type="SUPFAM" id="SSF69618">
    <property type="entry name" value="HemD-like"/>
    <property type="match status" value="1"/>
</dbReference>
<organism evidence="11 14">
    <name type="scientific">Arsenophonus nasoniae</name>
    <name type="common">son-killer infecting Nasonia vitripennis</name>
    <dbReference type="NCBI Taxonomy" id="638"/>
    <lineage>
        <taxon>Bacteria</taxon>
        <taxon>Pseudomonadati</taxon>
        <taxon>Pseudomonadota</taxon>
        <taxon>Gammaproteobacteria</taxon>
        <taxon>Enterobacterales</taxon>
        <taxon>Morganellaceae</taxon>
        <taxon>Arsenophonus</taxon>
    </lineage>
</organism>
<dbReference type="EC" id="4.2.1.75" evidence="3 9"/>
<evidence type="ECO:0000259" key="10">
    <source>
        <dbReference type="Pfam" id="PF02602"/>
    </source>
</evidence>
<comment type="function">
    <text evidence="6 9">Catalyzes cyclization of the linear tetrapyrrole, hydroxymethylbilane, to the macrocyclic uroporphyrinogen III.</text>
</comment>
<evidence type="ECO:0000256" key="9">
    <source>
        <dbReference type="RuleBase" id="RU366031"/>
    </source>
</evidence>
<evidence type="ECO:0000313" key="11">
    <source>
        <dbReference type="EMBL" id="QBY41704.1"/>
    </source>
</evidence>